<sequence>MKHVLKVILALSCLLVACGNSVTEDELYGYAKNIIEVEVAQEHDLGNIEINPKAFTTFIDKGNGYWTVEGQVFDDFGNGADYTIEFYFESDQYEYQWEIIPR</sequence>
<feature type="chain" id="PRO_5039117485" description="Lipoprotein" evidence="1">
    <location>
        <begin position="24"/>
        <end position="102"/>
    </location>
</feature>
<protein>
    <recommendedName>
        <fullName evidence="4">Lipoprotein</fullName>
    </recommendedName>
</protein>
<name>A0A916RR05_9BACI</name>
<dbReference type="AlphaFoldDB" id="A0A916RR05"/>
<proteinExistence type="predicted"/>
<evidence type="ECO:0000313" key="2">
    <source>
        <dbReference type="EMBL" id="GGA65342.1"/>
    </source>
</evidence>
<reference evidence="2" key="1">
    <citation type="journal article" date="2014" name="Int. J. Syst. Evol. Microbiol.">
        <title>Complete genome sequence of Corynebacterium casei LMG S-19264T (=DSM 44701T), isolated from a smear-ripened cheese.</title>
        <authorList>
            <consortium name="US DOE Joint Genome Institute (JGI-PGF)"/>
            <person name="Walter F."/>
            <person name="Albersmeier A."/>
            <person name="Kalinowski J."/>
            <person name="Ruckert C."/>
        </authorList>
    </citation>
    <scope>NUCLEOTIDE SEQUENCE</scope>
    <source>
        <strain evidence="2">CGMCC 1.12408</strain>
    </source>
</reference>
<dbReference type="Proteomes" id="UP000613512">
    <property type="component" value="Unassembled WGS sequence"/>
</dbReference>
<evidence type="ECO:0008006" key="4">
    <source>
        <dbReference type="Google" id="ProtNLM"/>
    </source>
</evidence>
<reference evidence="2" key="2">
    <citation type="submission" date="2020-09" db="EMBL/GenBank/DDBJ databases">
        <authorList>
            <person name="Sun Q."/>
            <person name="Zhou Y."/>
        </authorList>
    </citation>
    <scope>NUCLEOTIDE SEQUENCE</scope>
    <source>
        <strain evidence="2">CGMCC 1.12408</strain>
    </source>
</reference>
<evidence type="ECO:0000313" key="3">
    <source>
        <dbReference type="Proteomes" id="UP000613512"/>
    </source>
</evidence>
<organism evidence="2 3">
    <name type="scientific">Ornithinibacillus halotolerans</name>
    <dbReference type="NCBI Taxonomy" id="1274357"/>
    <lineage>
        <taxon>Bacteria</taxon>
        <taxon>Bacillati</taxon>
        <taxon>Bacillota</taxon>
        <taxon>Bacilli</taxon>
        <taxon>Bacillales</taxon>
        <taxon>Bacillaceae</taxon>
        <taxon>Ornithinibacillus</taxon>
    </lineage>
</organism>
<keyword evidence="3" id="KW-1185">Reference proteome</keyword>
<dbReference type="PROSITE" id="PS51257">
    <property type="entry name" value="PROKAR_LIPOPROTEIN"/>
    <property type="match status" value="1"/>
</dbReference>
<dbReference type="EMBL" id="BMEY01000002">
    <property type="protein sequence ID" value="GGA65342.1"/>
    <property type="molecule type" value="Genomic_DNA"/>
</dbReference>
<evidence type="ECO:0000256" key="1">
    <source>
        <dbReference type="SAM" id="SignalP"/>
    </source>
</evidence>
<feature type="signal peptide" evidence="1">
    <location>
        <begin position="1"/>
        <end position="23"/>
    </location>
</feature>
<accession>A0A916RR05</accession>
<gene>
    <name evidence="2" type="ORF">GCM10008025_06500</name>
</gene>
<keyword evidence="1" id="KW-0732">Signal</keyword>
<comment type="caution">
    <text evidence="2">The sequence shown here is derived from an EMBL/GenBank/DDBJ whole genome shotgun (WGS) entry which is preliminary data.</text>
</comment>